<dbReference type="InterPro" id="IPR025714">
    <property type="entry name" value="Methyltranfer_dom"/>
</dbReference>
<organism evidence="10 11">
    <name type="scientific">Halanaerobium saccharolyticum</name>
    <dbReference type="NCBI Taxonomy" id="43595"/>
    <lineage>
        <taxon>Bacteria</taxon>
        <taxon>Bacillati</taxon>
        <taxon>Bacillota</taxon>
        <taxon>Clostridia</taxon>
        <taxon>Halanaerobiales</taxon>
        <taxon>Halanaerobiaceae</taxon>
        <taxon>Halanaerobium</taxon>
    </lineage>
</organism>
<reference evidence="10 11" key="1">
    <citation type="submission" date="2018-04" db="EMBL/GenBank/DDBJ databases">
        <title>Subsurface microbial communities from deep shales in Ohio and West Virginia, USA.</title>
        <authorList>
            <person name="Wrighton K."/>
        </authorList>
    </citation>
    <scope>NUCLEOTIDE SEQUENCE [LARGE SCALE GENOMIC DNA]</scope>
    <source>
        <strain evidence="10 11">WC1</strain>
    </source>
</reference>
<dbReference type="GO" id="GO:0030791">
    <property type="term" value="F:arsenite methyltransferase activity"/>
    <property type="evidence" value="ECO:0007669"/>
    <property type="project" value="UniProtKB-EC"/>
</dbReference>
<dbReference type="EC" id="2.1.1.137" evidence="4"/>
<gene>
    <name evidence="10" type="ORF">C8C76_10853</name>
</gene>
<evidence type="ECO:0000259" key="9">
    <source>
        <dbReference type="Pfam" id="PF13847"/>
    </source>
</evidence>
<dbReference type="InterPro" id="IPR029063">
    <property type="entry name" value="SAM-dependent_MTases_sf"/>
</dbReference>
<keyword evidence="1" id="KW-0808">Transferase</keyword>
<evidence type="ECO:0000313" key="10">
    <source>
        <dbReference type="EMBL" id="PTW00161.1"/>
    </source>
</evidence>
<evidence type="ECO:0000256" key="6">
    <source>
        <dbReference type="ARBA" id="ARBA00047941"/>
    </source>
</evidence>
<dbReference type="InterPro" id="IPR026669">
    <property type="entry name" value="Arsenite_MeTrfase-like"/>
</dbReference>
<name>A0A2T5RLR4_9FIRM</name>
<dbReference type="PANTHER" id="PTHR43675:SF8">
    <property type="entry name" value="ARSENITE METHYLTRANSFERASE"/>
    <property type="match status" value="1"/>
</dbReference>
<comment type="catalytic activity">
    <reaction evidence="8">
        <text>arsenic triglutathione + 3 [thioredoxin]-dithiol + 3 S-adenosyl-L-methionine = trimethylarsine + 3 [thioredoxin]-disulfide + 3 glutathione + 3 S-adenosyl-L-homocysteine + 3 H(+)</text>
        <dbReference type="Rhea" id="RHEA:69432"/>
        <dbReference type="Rhea" id="RHEA-COMP:10698"/>
        <dbReference type="Rhea" id="RHEA-COMP:10700"/>
        <dbReference type="ChEBI" id="CHEBI:15378"/>
        <dbReference type="ChEBI" id="CHEBI:27130"/>
        <dbReference type="ChEBI" id="CHEBI:29950"/>
        <dbReference type="ChEBI" id="CHEBI:50058"/>
        <dbReference type="ChEBI" id="CHEBI:57856"/>
        <dbReference type="ChEBI" id="CHEBI:57925"/>
        <dbReference type="ChEBI" id="CHEBI:59789"/>
        <dbReference type="ChEBI" id="CHEBI:183640"/>
        <dbReference type="EC" id="2.1.1.137"/>
    </reaction>
</comment>
<dbReference type="PANTHER" id="PTHR43675">
    <property type="entry name" value="ARSENITE METHYLTRANSFERASE"/>
    <property type="match status" value="1"/>
</dbReference>
<keyword evidence="2" id="KW-0949">S-adenosyl-L-methionine</keyword>
<comment type="caution">
    <text evidence="10">The sequence shown here is derived from an EMBL/GenBank/DDBJ whole genome shotgun (WGS) entry which is preliminary data.</text>
</comment>
<dbReference type="NCBIfam" id="NF008823">
    <property type="entry name" value="PRK11873.1"/>
    <property type="match status" value="1"/>
</dbReference>
<dbReference type="Proteomes" id="UP000244089">
    <property type="component" value="Unassembled WGS sequence"/>
</dbReference>
<dbReference type="SUPFAM" id="SSF53335">
    <property type="entry name" value="S-adenosyl-L-methionine-dependent methyltransferases"/>
    <property type="match status" value="1"/>
</dbReference>
<dbReference type="GO" id="GO:0032259">
    <property type="term" value="P:methylation"/>
    <property type="evidence" value="ECO:0007669"/>
    <property type="project" value="UniProtKB-KW"/>
</dbReference>
<dbReference type="CDD" id="cd02440">
    <property type="entry name" value="AdoMet_MTases"/>
    <property type="match status" value="1"/>
</dbReference>
<dbReference type="AlphaFoldDB" id="A0A2T5RLR4"/>
<dbReference type="EMBL" id="QAXS01000008">
    <property type="protein sequence ID" value="PTW00161.1"/>
    <property type="molecule type" value="Genomic_DNA"/>
</dbReference>
<sequence>MMQKSEAEIKEKVKENYSQVVEENKSSGCCSSSCCGSSAREEARAKELAEKMDYSQDDLESAFAEANYGLGCGNPGAIANLKAGETVLDLGCGAGFDVFLAARKVGNKGKVIGIDMTEAMIKKAKANAEKNEVNNVEFILGEIEDLPVEDNSIDVIISNCVINLSPAKEKVFTEAKRVLKPGGRLAISDILKAEEFPAAIKANLDNYSGCVTGSIARDELLSILEELEFKNIEVERKSHSDQIVEDWISGIDINEYIYSAYIRAEK</sequence>
<protein>
    <recommendedName>
        <fullName evidence="5">Arsenite methyltransferase</fullName>
        <ecNumber evidence="4">2.1.1.137</ecNumber>
    </recommendedName>
</protein>
<evidence type="ECO:0000256" key="3">
    <source>
        <dbReference type="ARBA" id="ARBA00034487"/>
    </source>
</evidence>
<keyword evidence="10" id="KW-0830">Ubiquinone</keyword>
<dbReference type="Gene3D" id="3.40.50.150">
    <property type="entry name" value="Vaccinia Virus protein VP39"/>
    <property type="match status" value="1"/>
</dbReference>
<evidence type="ECO:0000256" key="5">
    <source>
        <dbReference type="ARBA" id="ARBA00034545"/>
    </source>
</evidence>
<proteinExistence type="inferred from homology"/>
<dbReference type="RefSeq" id="WP_375135258.1">
    <property type="nucleotide sequence ID" value="NZ_QAXS01000008.1"/>
</dbReference>
<accession>A0A2T5RLR4</accession>
<keyword evidence="10" id="KW-0489">Methyltransferase</keyword>
<evidence type="ECO:0000256" key="2">
    <source>
        <dbReference type="ARBA" id="ARBA00022691"/>
    </source>
</evidence>
<comment type="catalytic activity">
    <reaction evidence="7">
        <text>arsenic triglutathione + 2 [thioredoxin]-dithiol + 2 S-adenosyl-L-methionine + H2O = dimethylarsinous acid + 2 [thioredoxin]-disulfide + 3 glutathione + 2 S-adenosyl-L-homocysteine + 2 H(+)</text>
        <dbReference type="Rhea" id="RHEA:69464"/>
        <dbReference type="Rhea" id="RHEA-COMP:10698"/>
        <dbReference type="Rhea" id="RHEA-COMP:10700"/>
        <dbReference type="ChEBI" id="CHEBI:15377"/>
        <dbReference type="ChEBI" id="CHEBI:15378"/>
        <dbReference type="ChEBI" id="CHEBI:23808"/>
        <dbReference type="ChEBI" id="CHEBI:29950"/>
        <dbReference type="ChEBI" id="CHEBI:50058"/>
        <dbReference type="ChEBI" id="CHEBI:57856"/>
        <dbReference type="ChEBI" id="CHEBI:57925"/>
        <dbReference type="ChEBI" id="CHEBI:59789"/>
        <dbReference type="ChEBI" id="CHEBI:183640"/>
        <dbReference type="EC" id="2.1.1.137"/>
    </reaction>
</comment>
<comment type="catalytic activity">
    <reaction evidence="6">
        <text>arsenic triglutathione + [thioredoxin]-dithiol + S-adenosyl-L-methionine + 2 H2O = methylarsonous acid + [thioredoxin]-disulfide + 3 glutathione + S-adenosyl-L-homocysteine + H(+)</text>
        <dbReference type="Rhea" id="RHEA:69460"/>
        <dbReference type="Rhea" id="RHEA-COMP:10698"/>
        <dbReference type="Rhea" id="RHEA-COMP:10700"/>
        <dbReference type="ChEBI" id="CHEBI:15377"/>
        <dbReference type="ChEBI" id="CHEBI:15378"/>
        <dbReference type="ChEBI" id="CHEBI:17826"/>
        <dbReference type="ChEBI" id="CHEBI:29950"/>
        <dbReference type="ChEBI" id="CHEBI:50058"/>
        <dbReference type="ChEBI" id="CHEBI:57856"/>
        <dbReference type="ChEBI" id="CHEBI:57925"/>
        <dbReference type="ChEBI" id="CHEBI:59789"/>
        <dbReference type="ChEBI" id="CHEBI:183640"/>
        <dbReference type="EC" id="2.1.1.137"/>
    </reaction>
</comment>
<comment type="similarity">
    <text evidence="3">Belongs to the methyltransferase superfamily. Arsenite methyltransferase family.</text>
</comment>
<feature type="domain" description="Methyltransferase" evidence="9">
    <location>
        <begin position="82"/>
        <end position="226"/>
    </location>
</feature>
<evidence type="ECO:0000313" key="11">
    <source>
        <dbReference type="Proteomes" id="UP000244089"/>
    </source>
</evidence>
<evidence type="ECO:0000256" key="7">
    <source>
        <dbReference type="ARBA" id="ARBA00047943"/>
    </source>
</evidence>
<dbReference type="Pfam" id="PF13847">
    <property type="entry name" value="Methyltransf_31"/>
    <property type="match status" value="1"/>
</dbReference>
<evidence type="ECO:0000256" key="4">
    <source>
        <dbReference type="ARBA" id="ARBA00034521"/>
    </source>
</evidence>
<evidence type="ECO:0000256" key="8">
    <source>
        <dbReference type="ARBA" id="ARBA00048428"/>
    </source>
</evidence>
<evidence type="ECO:0000256" key="1">
    <source>
        <dbReference type="ARBA" id="ARBA00022679"/>
    </source>
</evidence>